<proteinExistence type="predicted"/>
<sequence>SASSVKDANYYINLIRQHGADGHDMQDSQIAQRGAGMVPIAPFSMMFQLSQKLFAEICVRLDPMMWWSIHG</sequence>
<evidence type="ECO:0000313" key="2">
    <source>
        <dbReference type="Proteomes" id="UP000265520"/>
    </source>
</evidence>
<feature type="non-terminal residue" evidence="1">
    <location>
        <position position="71"/>
    </location>
</feature>
<protein>
    <submittedName>
        <fullName evidence="1">Uncharacterized protein</fullName>
    </submittedName>
</protein>
<reference evidence="1 2" key="1">
    <citation type="journal article" date="2018" name="Front. Plant Sci.">
        <title>Red Clover (Trifolium pratense) and Zigzag Clover (T. medium) - A Picture of Genomic Similarities and Differences.</title>
        <authorList>
            <person name="Dluhosova J."/>
            <person name="Istvanek J."/>
            <person name="Nedelnik J."/>
            <person name="Repkova J."/>
        </authorList>
    </citation>
    <scope>NUCLEOTIDE SEQUENCE [LARGE SCALE GENOMIC DNA]</scope>
    <source>
        <strain evidence="2">cv. 10/8</strain>
        <tissue evidence="1">Leaf</tissue>
    </source>
</reference>
<dbReference type="EMBL" id="LXQA010050302">
    <property type="protein sequence ID" value="MCI02816.1"/>
    <property type="molecule type" value="Genomic_DNA"/>
</dbReference>
<feature type="non-terminal residue" evidence="1">
    <location>
        <position position="1"/>
    </location>
</feature>
<name>A0A392NUP1_9FABA</name>
<organism evidence="1 2">
    <name type="scientific">Trifolium medium</name>
    <dbReference type="NCBI Taxonomy" id="97028"/>
    <lineage>
        <taxon>Eukaryota</taxon>
        <taxon>Viridiplantae</taxon>
        <taxon>Streptophyta</taxon>
        <taxon>Embryophyta</taxon>
        <taxon>Tracheophyta</taxon>
        <taxon>Spermatophyta</taxon>
        <taxon>Magnoliopsida</taxon>
        <taxon>eudicotyledons</taxon>
        <taxon>Gunneridae</taxon>
        <taxon>Pentapetalae</taxon>
        <taxon>rosids</taxon>
        <taxon>fabids</taxon>
        <taxon>Fabales</taxon>
        <taxon>Fabaceae</taxon>
        <taxon>Papilionoideae</taxon>
        <taxon>50 kb inversion clade</taxon>
        <taxon>NPAAA clade</taxon>
        <taxon>Hologalegina</taxon>
        <taxon>IRL clade</taxon>
        <taxon>Trifolieae</taxon>
        <taxon>Trifolium</taxon>
    </lineage>
</organism>
<accession>A0A392NUP1</accession>
<dbReference type="AlphaFoldDB" id="A0A392NUP1"/>
<dbReference type="Proteomes" id="UP000265520">
    <property type="component" value="Unassembled WGS sequence"/>
</dbReference>
<comment type="caution">
    <text evidence="1">The sequence shown here is derived from an EMBL/GenBank/DDBJ whole genome shotgun (WGS) entry which is preliminary data.</text>
</comment>
<evidence type="ECO:0000313" key="1">
    <source>
        <dbReference type="EMBL" id="MCI02816.1"/>
    </source>
</evidence>
<keyword evidence="2" id="KW-1185">Reference proteome</keyword>